<reference evidence="1 2" key="1">
    <citation type="journal article" date="2018" name="Mol. Biol. Evol.">
        <title>Broad Genomic Sampling Reveals a Smut Pathogenic Ancestry of the Fungal Clade Ustilaginomycotina.</title>
        <authorList>
            <person name="Kijpornyongpan T."/>
            <person name="Mondo S.J."/>
            <person name="Barry K."/>
            <person name="Sandor L."/>
            <person name="Lee J."/>
            <person name="Lipzen A."/>
            <person name="Pangilinan J."/>
            <person name="LaButti K."/>
            <person name="Hainaut M."/>
            <person name="Henrissat B."/>
            <person name="Grigoriev I.V."/>
            <person name="Spatafora J.W."/>
            <person name="Aime M.C."/>
        </authorList>
    </citation>
    <scope>NUCLEOTIDE SEQUENCE [LARGE SCALE GENOMIC DNA]</scope>
    <source>
        <strain evidence="1 2">SA 807</strain>
    </source>
</reference>
<sequence length="807" mass="86880">MTSKPGDTEAEPRPVKQGKSGKNVATTKVKRLGLPSPVWDATEDDMRQAVTSCQARKMRYNGEDVEWILESSTEIHHKLNKELHELHQRQGQLKKLIAASYSSSSKPQTRHSAEDPKLVDTCASTVPEVGAFSEAGKNENAGAAEVSDAVQDLKAEAREIRTRIANATADVDLCQERSLNIRLEFPNRIHPETPIGSESKAIVESISDPNGLLPEQIRRIETLGGSTRLTLESFPPGPPADPERDHISVAAALPSGSIDLASGNLATGPSWPFLTGTLTLLEHALSQYAISIALKKGFVPVSTPDAVRTEVASRCGFRPRDAAASQTYFLNTHKSESRNDTTSDAEGANDLCLAGTAEIPLAALLANRVFELKPPKSVDGSKAPPGKLDQLPQEHLPLKLIALGHAFRAEAGARGADTRGLYRVHQFTKAEMFVVTEGRTEVSDAMLEELRRIQEEIITGLGLGFRVLNMPSEELGASAYRKYDIEVWMPGRGSWGEVSSASNCTDYQSRRLNIKHSASVTKGGEVDKRGAKPVFAHTLNATAAAVPRLIVALLENYGTSREGRLVLPSSLKPFWLGGPEDKAVEWITGRSTRDDEVPLPSTKGRRSSKDGAIQKAMERVRAMAERQGTDPASMGVSFLILHEVTALVPLIALFYLFGALGAGEAVLDWLVGGGENGEQRYEGEQGGVSGLVVGTVRGWVGEGMVRAERYGKRKGYFGFEKEEAEGSQSEEGRVGITDEASLTANGKGKALAGSFANAVAAYAVVKALLPLRIAASVALAGRFSRVFLEPVKRLTRGFLRRGSRGGG</sequence>
<proteinExistence type="predicted"/>
<evidence type="ECO:0000313" key="2">
    <source>
        <dbReference type="Proteomes" id="UP000245626"/>
    </source>
</evidence>
<keyword evidence="2" id="KW-1185">Reference proteome</keyword>
<name>A0ACD0NYR3_9BASI</name>
<dbReference type="EMBL" id="KZ819883">
    <property type="protein sequence ID" value="PWN50957.1"/>
    <property type="molecule type" value="Genomic_DNA"/>
</dbReference>
<protein>
    <submittedName>
        <fullName evidence="1">Seryl-tRNA synthetase</fullName>
    </submittedName>
</protein>
<organism evidence="1 2">
    <name type="scientific">Violaceomyces palustris</name>
    <dbReference type="NCBI Taxonomy" id="1673888"/>
    <lineage>
        <taxon>Eukaryota</taxon>
        <taxon>Fungi</taxon>
        <taxon>Dikarya</taxon>
        <taxon>Basidiomycota</taxon>
        <taxon>Ustilaginomycotina</taxon>
        <taxon>Ustilaginomycetes</taxon>
        <taxon>Violaceomycetales</taxon>
        <taxon>Violaceomycetaceae</taxon>
        <taxon>Violaceomyces</taxon>
    </lineage>
</organism>
<evidence type="ECO:0000313" key="1">
    <source>
        <dbReference type="EMBL" id="PWN50957.1"/>
    </source>
</evidence>
<dbReference type="Proteomes" id="UP000245626">
    <property type="component" value="Unassembled WGS sequence"/>
</dbReference>
<gene>
    <name evidence="1" type="ORF">IE53DRAFT_386716</name>
</gene>
<accession>A0ACD0NYR3</accession>